<dbReference type="GO" id="GO:0009055">
    <property type="term" value="F:electron transfer activity"/>
    <property type="evidence" value="ECO:0007669"/>
    <property type="project" value="InterPro"/>
</dbReference>
<keyword evidence="9" id="KW-1185">Reference proteome</keyword>
<dbReference type="GO" id="GO:0046872">
    <property type="term" value="F:metal ion binding"/>
    <property type="evidence" value="ECO:0007669"/>
    <property type="project" value="UniProtKB-KW"/>
</dbReference>
<feature type="signal peptide" evidence="6">
    <location>
        <begin position="1"/>
        <end position="29"/>
    </location>
</feature>
<dbReference type="KEGG" id="hhy:Halhy_4873"/>
<reference key="2">
    <citation type="submission" date="2011-04" db="EMBL/GenBank/DDBJ databases">
        <title>Complete sequence of chromosome of Haliscomenobacter hydrossis DSM 1100.</title>
        <authorList>
            <consortium name="US DOE Joint Genome Institute (JGI-PGF)"/>
            <person name="Lucas S."/>
            <person name="Han J."/>
            <person name="Lapidus A."/>
            <person name="Bruce D."/>
            <person name="Goodwin L."/>
            <person name="Pitluck S."/>
            <person name="Peters L."/>
            <person name="Kyrpides N."/>
            <person name="Mavromatis K."/>
            <person name="Ivanova N."/>
            <person name="Ovchinnikova G."/>
            <person name="Pagani I."/>
            <person name="Daligault H."/>
            <person name="Detter J.C."/>
            <person name="Han C."/>
            <person name="Land M."/>
            <person name="Hauser L."/>
            <person name="Markowitz V."/>
            <person name="Cheng J.-F."/>
            <person name="Hugenholtz P."/>
            <person name="Woyke T."/>
            <person name="Wu D."/>
            <person name="Verbarg S."/>
            <person name="Frueling A."/>
            <person name="Brambilla E."/>
            <person name="Klenk H.-P."/>
            <person name="Eisen J.A."/>
        </authorList>
    </citation>
    <scope>NUCLEOTIDE SEQUENCE</scope>
    <source>
        <strain>DSM 1100</strain>
    </source>
</reference>
<feature type="domain" description="Cytochrome c" evidence="7">
    <location>
        <begin position="145"/>
        <end position="241"/>
    </location>
</feature>
<dbReference type="Proteomes" id="UP000008461">
    <property type="component" value="Chromosome"/>
</dbReference>
<dbReference type="PROSITE" id="PS51257">
    <property type="entry name" value="PROKAR_LIPOPROTEIN"/>
    <property type="match status" value="1"/>
</dbReference>
<dbReference type="SUPFAM" id="SSF46626">
    <property type="entry name" value="Cytochrome c"/>
    <property type="match status" value="1"/>
</dbReference>
<evidence type="ECO:0000313" key="9">
    <source>
        <dbReference type="Proteomes" id="UP000008461"/>
    </source>
</evidence>
<dbReference type="GO" id="GO:0020037">
    <property type="term" value="F:heme binding"/>
    <property type="evidence" value="ECO:0007669"/>
    <property type="project" value="InterPro"/>
</dbReference>
<dbReference type="InterPro" id="IPR036909">
    <property type="entry name" value="Cyt_c-like_dom_sf"/>
</dbReference>
<reference evidence="8 9" key="1">
    <citation type="journal article" date="2011" name="Stand. Genomic Sci.">
        <title>Complete genome sequence of Haliscomenobacter hydrossis type strain (O).</title>
        <authorList>
            <consortium name="US DOE Joint Genome Institute (JGI-PGF)"/>
            <person name="Daligault H."/>
            <person name="Lapidus A."/>
            <person name="Zeytun A."/>
            <person name="Nolan M."/>
            <person name="Lucas S."/>
            <person name="Del Rio T.G."/>
            <person name="Tice H."/>
            <person name="Cheng J.F."/>
            <person name="Tapia R."/>
            <person name="Han C."/>
            <person name="Goodwin L."/>
            <person name="Pitluck S."/>
            <person name="Liolios K."/>
            <person name="Pagani I."/>
            <person name="Ivanova N."/>
            <person name="Huntemann M."/>
            <person name="Mavromatis K."/>
            <person name="Mikhailova N."/>
            <person name="Pati A."/>
            <person name="Chen A."/>
            <person name="Palaniappan K."/>
            <person name="Land M."/>
            <person name="Hauser L."/>
            <person name="Brambilla E.M."/>
            <person name="Rohde M."/>
            <person name="Verbarg S."/>
            <person name="Goker M."/>
            <person name="Bristow J."/>
            <person name="Eisen J.A."/>
            <person name="Markowitz V."/>
            <person name="Hugenholtz P."/>
            <person name="Kyrpides N.C."/>
            <person name="Klenk H.P."/>
            <person name="Woyke T."/>
        </authorList>
    </citation>
    <scope>NUCLEOTIDE SEQUENCE [LARGE SCALE GENOMIC DNA]</scope>
    <source>
        <strain evidence="9">ATCC 27775 / DSM 1100 / LMG 10767 / O</strain>
    </source>
</reference>
<dbReference type="PANTHER" id="PTHR40394:SF2">
    <property type="entry name" value="QUINOL:CYTOCHROME C OXIDOREDUCTASE MEMBRANE PROTEIN"/>
    <property type="match status" value="1"/>
</dbReference>
<evidence type="ECO:0000256" key="6">
    <source>
        <dbReference type="SAM" id="SignalP"/>
    </source>
</evidence>
<dbReference type="HOGENOM" id="CLU_088548_0_0_10"/>
<dbReference type="OrthoDB" id="9796771at2"/>
<evidence type="ECO:0000256" key="5">
    <source>
        <dbReference type="SAM" id="MobiDB-lite"/>
    </source>
</evidence>
<evidence type="ECO:0000256" key="4">
    <source>
        <dbReference type="PROSITE-ProRule" id="PRU00433"/>
    </source>
</evidence>
<dbReference type="Gene3D" id="1.10.760.10">
    <property type="entry name" value="Cytochrome c-like domain"/>
    <property type="match status" value="1"/>
</dbReference>
<accession>F4KZ16</accession>
<organism evidence="8 9">
    <name type="scientific">Haliscomenobacter hydrossis (strain ATCC 27775 / DSM 1100 / LMG 10767 / O)</name>
    <dbReference type="NCBI Taxonomy" id="760192"/>
    <lineage>
        <taxon>Bacteria</taxon>
        <taxon>Pseudomonadati</taxon>
        <taxon>Bacteroidota</taxon>
        <taxon>Saprospiria</taxon>
        <taxon>Saprospirales</taxon>
        <taxon>Haliscomenobacteraceae</taxon>
        <taxon>Haliscomenobacter</taxon>
    </lineage>
</organism>
<gene>
    <name evidence="8" type="ordered locus">Halhy_4873</name>
</gene>
<dbReference type="InterPro" id="IPR009056">
    <property type="entry name" value="Cyt_c-like_dom"/>
</dbReference>
<dbReference type="PANTHER" id="PTHR40394">
    <property type="entry name" value="LIPOPROTEIN-RELATED"/>
    <property type="match status" value="1"/>
</dbReference>
<evidence type="ECO:0000259" key="7">
    <source>
        <dbReference type="PROSITE" id="PS51007"/>
    </source>
</evidence>
<dbReference type="eggNOG" id="COG2010">
    <property type="taxonomic scope" value="Bacteria"/>
</dbReference>
<evidence type="ECO:0000256" key="1">
    <source>
        <dbReference type="ARBA" id="ARBA00022617"/>
    </source>
</evidence>
<dbReference type="Pfam" id="PF13442">
    <property type="entry name" value="Cytochrome_CBB3"/>
    <property type="match status" value="1"/>
</dbReference>
<keyword evidence="1 4" id="KW-0349">Heme</keyword>
<sequence length="295" mass="31571">MMKNFKYILYSVVAVGLLYACTPAGGNYAGTEYMPDMAHSVGYESQSYANYKRNNWDSASVINRKFLSQPMDPASGTIPRGYAGFSYSGPEAYDSIMNILRGGNQLNAIAVPVNGKVPYHYGDTEDERIRASKDIVGNPFPISEAGLAKGKELYDIYCGICHGEKADGAGYLVRDANPAKGDLGGVYPAAPANFMLDTFYISTNGRFYHAIMYGKNVMGGYAEKLSFEERWQVIHYIRSLQATAKGLAYSASANTLNPNFGVPAAQVKKIASAPVSAPAPSNSGGGGGNKPKGGK</sequence>
<dbReference type="EMBL" id="CP002691">
    <property type="protein sequence ID" value="AEE52703.1"/>
    <property type="molecule type" value="Genomic_DNA"/>
</dbReference>
<dbReference type="AlphaFoldDB" id="F4KZ16"/>
<keyword evidence="2 4" id="KW-0479">Metal-binding</keyword>
<evidence type="ECO:0000313" key="8">
    <source>
        <dbReference type="EMBL" id="AEE52703.1"/>
    </source>
</evidence>
<dbReference type="STRING" id="760192.Halhy_4873"/>
<feature type="chain" id="PRO_5003310471" evidence="6">
    <location>
        <begin position="30"/>
        <end position="295"/>
    </location>
</feature>
<evidence type="ECO:0000256" key="3">
    <source>
        <dbReference type="ARBA" id="ARBA00023004"/>
    </source>
</evidence>
<evidence type="ECO:0000256" key="2">
    <source>
        <dbReference type="ARBA" id="ARBA00022723"/>
    </source>
</evidence>
<protein>
    <submittedName>
        <fullName evidence="8">Cytochrome c class I</fullName>
    </submittedName>
</protein>
<feature type="region of interest" description="Disordered" evidence="5">
    <location>
        <begin position="273"/>
        <end position="295"/>
    </location>
</feature>
<proteinExistence type="predicted"/>
<keyword evidence="3 4" id="KW-0408">Iron</keyword>
<name>F4KZ16_HALH1</name>
<keyword evidence="6" id="KW-0732">Signal</keyword>
<feature type="compositionally biased region" description="Gly residues" evidence="5">
    <location>
        <begin position="283"/>
        <end position="295"/>
    </location>
</feature>
<feature type="compositionally biased region" description="Low complexity" evidence="5">
    <location>
        <begin position="273"/>
        <end position="282"/>
    </location>
</feature>
<dbReference type="PROSITE" id="PS51007">
    <property type="entry name" value="CYTC"/>
    <property type="match status" value="1"/>
</dbReference>